<evidence type="ECO:0000313" key="1">
    <source>
        <dbReference type="EMBL" id="RDV10662.1"/>
    </source>
</evidence>
<protein>
    <submittedName>
        <fullName evidence="1">Uncharacterized protein</fullName>
    </submittedName>
</protein>
<organism evidence="1 2">
    <name type="scientific">Pontibacter diazotrophicus</name>
    <dbReference type="NCBI Taxonomy" id="1400979"/>
    <lineage>
        <taxon>Bacteria</taxon>
        <taxon>Pseudomonadati</taxon>
        <taxon>Bacteroidota</taxon>
        <taxon>Cytophagia</taxon>
        <taxon>Cytophagales</taxon>
        <taxon>Hymenobacteraceae</taxon>
        <taxon>Pontibacter</taxon>
    </lineage>
</organism>
<dbReference type="Proteomes" id="UP000256708">
    <property type="component" value="Unassembled WGS sequence"/>
</dbReference>
<dbReference type="EMBL" id="QRGR01000057">
    <property type="protein sequence ID" value="RDV10662.1"/>
    <property type="molecule type" value="Genomic_DNA"/>
</dbReference>
<gene>
    <name evidence="1" type="ORF">DXT99_26235</name>
</gene>
<sequence>MLKVSHDEISCFVLSSDFRGKNLFEAVRAGLCLEGGTLSVDVRLLDKPFTDPFSMELVGYF</sequence>
<proteinExistence type="predicted"/>
<reference evidence="2" key="1">
    <citation type="submission" date="2018-08" db="EMBL/GenBank/DDBJ databases">
        <authorList>
            <person name="Liu Z.-W."/>
            <person name="Du Z.-J."/>
        </authorList>
    </citation>
    <scope>NUCLEOTIDE SEQUENCE [LARGE SCALE GENOMIC DNA]</scope>
    <source>
        <strain evidence="2">H4X</strain>
    </source>
</reference>
<dbReference type="OrthoDB" id="504645at2"/>
<keyword evidence="2" id="KW-1185">Reference proteome</keyword>
<dbReference type="AlphaFoldDB" id="A0A3D8L0U1"/>
<name>A0A3D8L0U1_9BACT</name>
<comment type="caution">
    <text evidence="1">The sequence shown here is derived from an EMBL/GenBank/DDBJ whole genome shotgun (WGS) entry which is preliminary data.</text>
</comment>
<accession>A0A3D8L0U1</accession>
<evidence type="ECO:0000313" key="2">
    <source>
        <dbReference type="Proteomes" id="UP000256708"/>
    </source>
</evidence>
<dbReference type="RefSeq" id="WP_115568567.1">
    <property type="nucleotide sequence ID" value="NZ_QRGR01000057.1"/>
</dbReference>